<feature type="region of interest" description="Disordered" evidence="4">
    <location>
        <begin position="173"/>
        <end position="211"/>
    </location>
</feature>
<evidence type="ECO:0000259" key="5">
    <source>
        <dbReference type="PROSITE" id="PS50600"/>
    </source>
</evidence>
<gene>
    <name evidence="6" type="ORF">PanWU01x14_308530</name>
</gene>
<name>A0A2P5AQW1_PARAD</name>
<keyword evidence="7" id="KW-1185">Reference proteome</keyword>
<feature type="region of interest" description="Disordered" evidence="4">
    <location>
        <begin position="231"/>
        <end position="301"/>
    </location>
</feature>
<organism evidence="6 7">
    <name type="scientific">Parasponia andersonii</name>
    <name type="common">Sponia andersonii</name>
    <dbReference type="NCBI Taxonomy" id="3476"/>
    <lineage>
        <taxon>Eukaryota</taxon>
        <taxon>Viridiplantae</taxon>
        <taxon>Streptophyta</taxon>
        <taxon>Embryophyta</taxon>
        <taxon>Tracheophyta</taxon>
        <taxon>Spermatophyta</taxon>
        <taxon>Magnoliopsida</taxon>
        <taxon>eudicotyledons</taxon>
        <taxon>Gunneridae</taxon>
        <taxon>Pentapetalae</taxon>
        <taxon>rosids</taxon>
        <taxon>fabids</taxon>
        <taxon>Rosales</taxon>
        <taxon>Cannabaceae</taxon>
        <taxon>Parasponia</taxon>
    </lineage>
</organism>
<sequence>MTNPICKRRDTKLGDENVLGCVLQVSNELQLTEDEKNEEHSCNASNRKRLKKKNETARIEEDKSFVEKAQENVTKRKNHEEYEENGMEGETDEEFLMCDNYPRKKLKKKNETANTEEDESFVKKLKDKFKDESFVKKLKDKFVKGKDHEEYGENGTEVEIIEEFSYDYSMRSKLKKKNETASTEEDESFVEKAQEKFTKGKYHEEHDENGMEDDMYAKFLCDYSRREQLEKKNEMANAEEDKSSGGKAQEEVSKGKSQEESVDNGKIHMNEEENDSEKHYKGKNIDSTPGDTPIKGGDGKSAFPASVMEEFLASVKNEFLAVMREEFLVSMKKAFLASMREEFLSSVREEFRDSMREEVRKTVGEEISTSRVNSAMRAEVSVNMTGSKRQTNITDELHAVLSEAEDNYEDKCSVKRKRERNNPRIEGDIRCFSVHLFQSPPHDEKEEFDQWIEVGLKRNRRNKYSDTLNKLDPVFDFNIDTCKQKDWFYSLNETGQWLNSAHIDVALYFVRMKKKDHPDVFKPRCTTTDWLFPAILNARYPRFKKDPEKFSWDKEAFIQKTLKGIEPRHSLPWVDVDTIYIPPNIVRKHWVALVLHPKRWTLYVYDSYRAAKHDKEVMLACRPIAEMVPCILKSVGFFDARKDLKEATSPLDVELIDGNPTTG</sequence>
<dbReference type="OrthoDB" id="1194650at2759"/>
<comment type="caution">
    <text evidence="6">The sequence shown here is derived from an EMBL/GenBank/DDBJ whole genome shotgun (WGS) entry which is preliminary data.</text>
</comment>
<dbReference type="Proteomes" id="UP000237105">
    <property type="component" value="Unassembled WGS sequence"/>
</dbReference>
<evidence type="ECO:0000256" key="3">
    <source>
        <dbReference type="ARBA" id="ARBA00022801"/>
    </source>
</evidence>
<keyword evidence="3" id="KW-0378">Hydrolase</keyword>
<dbReference type="Pfam" id="PF02902">
    <property type="entry name" value="Peptidase_C48"/>
    <property type="match status" value="1"/>
</dbReference>
<evidence type="ECO:0000256" key="4">
    <source>
        <dbReference type="SAM" id="MobiDB-lite"/>
    </source>
</evidence>
<evidence type="ECO:0000256" key="1">
    <source>
        <dbReference type="ARBA" id="ARBA00005234"/>
    </source>
</evidence>
<evidence type="ECO:0000313" key="6">
    <source>
        <dbReference type="EMBL" id="PON38938.1"/>
    </source>
</evidence>
<feature type="region of interest" description="Disordered" evidence="4">
    <location>
        <begin position="32"/>
        <end position="96"/>
    </location>
</feature>
<dbReference type="SUPFAM" id="SSF54001">
    <property type="entry name" value="Cysteine proteinases"/>
    <property type="match status" value="1"/>
</dbReference>
<accession>A0A2P5AQW1</accession>
<keyword evidence="2 6" id="KW-0645">Protease</keyword>
<evidence type="ECO:0000256" key="2">
    <source>
        <dbReference type="ARBA" id="ARBA00022670"/>
    </source>
</evidence>
<dbReference type="InterPro" id="IPR038765">
    <property type="entry name" value="Papain-like_cys_pep_sf"/>
</dbReference>
<dbReference type="InterPro" id="IPR003653">
    <property type="entry name" value="Peptidase_C48_C"/>
</dbReference>
<dbReference type="AlphaFoldDB" id="A0A2P5AQW1"/>
<dbReference type="GO" id="GO:0008234">
    <property type="term" value="F:cysteine-type peptidase activity"/>
    <property type="evidence" value="ECO:0007669"/>
    <property type="project" value="InterPro"/>
</dbReference>
<protein>
    <submittedName>
        <fullName evidence="6">Ulp1 protease family, C-terminal catalytic domain containing protein</fullName>
    </submittedName>
</protein>
<dbReference type="EMBL" id="JXTB01000480">
    <property type="protein sequence ID" value="PON38938.1"/>
    <property type="molecule type" value="Genomic_DNA"/>
</dbReference>
<feature type="compositionally biased region" description="Basic and acidic residues" evidence="4">
    <location>
        <begin position="53"/>
        <end position="80"/>
    </location>
</feature>
<feature type="compositionally biased region" description="Basic and acidic residues" evidence="4">
    <location>
        <begin position="231"/>
        <end position="279"/>
    </location>
</feature>
<proteinExistence type="inferred from homology"/>
<evidence type="ECO:0000313" key="7">
    <source>
        <dbReference type="Proteomes" id="UP000237105"/>
    </source>
</evidence>
<dbReference type="Gene3D" id="3.40.395.10">
    <property type="entry name" value="Adenoviral Proteinase, Chain A"/>
    <property type="match status" value="1"/>
</dbReference>
<feature type="compositionally biased region" description="Basic and acidic residues" evidence="4">
    <location>
        <begin position="189"/>
        <end position="209"/>
    </location>
</feature>
<comment type="similarity">
    <text evidence="1">Belongs to the peptidase C48 family.</text>
</comment>
<feature type="domain" description="Ubiquitin-like protease family profile" evidence="5">
    <location>
        <begin position="481"/>
        <end position="663"/>
    </location>
</feature>
<dbReference type="GO" id="GO:0006508">
    <property type="term" value="P:proteolysis"/>
    <property type="evidence" value="ECO:0007669"/>
    <property type="project" value="UniProtKB-KW"/>
</dbReference>
<feature type="compositionally biased region" description="Acidic residues" evidence="4">
    <location>
        <begin position="81"/>
        <end position="96"/>
    </location>
</feature>
<reference evidence="7" key="1">
    <citation type="submission" date="2016-06" db="EMBL/GenBank/DDBJ databases">
        <title>Parallel loss of symbiosis genes in relatives of nitrogen-fixing non-legume Parasponia.</title>
        <authorList>
            <person name="Van Velzen R."/>
            <person name="Holmer R."/>
            <person name="Bu F."/>
            <person name="Rutten L."/>
            <person name="Van Zeijl A."/>
            <person name="Liu W."/>
            <person name="Santuari L."/>
            <person name="Cao Q."/>
            <person name="Sharma T."/>
            <person name="Shen D."/>
            <person name="Roswanjaya Y."/>
            <person name="Wardhani T."/>
            <person name="Kalhor M.S."/>
            <person name="Jansen J."/>
            <person name="Van den Hoogen J."/>
            <person name="Gungor B."/>
            <person name="Hartog M."/>
            <person name="Hontelez J."/>
            <person name="Verver J."/>
            <person name="Yang W.-C."/>
            <person name="Schijlen E."/>
            <person name="Repin R."/>
            <person name="Schilthuizen M."/>
            <person name="Schranz E."/>
            <person name="Heidstra R."/>
            <person name="Miyata K."/>
            <person name="Fedorova E."/>
            <person name="Kohlen W."/>
            <person name="Bisseling T."/>
            <person name="Smit S."/>
            <person name="Geurts R."/>
        </authorList>
    </citation>
    <scope>NUCLEOTIDE SEQUENCE [LARGE SCALE GENOMIC DNA]</scope>
    <source>
        <strain evidence="7">cv. WU1-14</strain>
    </source>
</reference>
<dbReference type="PROSITE" id="PS50600">
    <property type="entry name" value="ULP_PROTEASE"/>
    <property type="match status" value="1"/>
</dbReference>